<reference evidence="2 3" key="1">
    <citation type="submission" date="2019-02" db="EMBL/GenBank/DDBJ databases">
        <title>Prokaryotic population dynamics and viral predation in marine succession experiment using metagenomics: the confinement effect.</title>
        <authorList>
            <person name="Haro-Moreno J.M."/>
            <person name="Rodriguez-Valera F."/>
            <person name="Lopez-Perez M."/>
        </authorList>
    </citation>
    <scope>NUCLEOTIDE SEQUENCE [LARGE SCALE GENOMIC DNA]</scope>
    <source>
        <strain evidence="2">MED-G165</strain>
    </source>
</reference>
<protein>
    <submittedName>
        <fullName evidence="2">Saccharopine dehydrogenase</fullName>
    </submittedName>
</protein>
<dbReference type="Gene3D" id="3.40.50.720">
    <property type="entry name" value="NAD(P)-binding Rossmann-like Domain"/>
    <property type="match status" value="1"/>
</dbReference>
<dbReference type="PANTHER" id="PTHR12286">
    <property type="entry name" value="SACCHAROPINE DEHYDROGENASE-LIKE OXIDOREDUCTASE"/>
    <property type="match status" value="1"/>
</dbReference>
<name>A0A520MTE0_9GAMM</name>
<proteinExistence type="predicted"/>
<dbReference type="GO" id="GO:0005886">
    <property type="term" value="C:plasma membrane"/>
    <property type="evidence" value="ECO:0007669"/>
    <property type="project" value="TreeGrafter"/>
</dbReference>
<dbReference type="GO" id="GO:0009247">
    <property type="term" value="P:glycolipid biosynthetic process"/>
    <property type="evidence" value="ECO:0007669"/>
    <property type="project" value="TreeGrafter"/>
</dbReference>
<dbReference type="Proteomes" id="UP000316449">
    <property type="component" value="Unassembled WGS sequence"/>
</dbReference>
<sequence length="427" mass="46692">MLPQPPIASIFIIYSKAHSPYYLITNNSTILYMDKDIDIIIYGATGFTGQLCVKYFQSLETPAKWAIAGRNQEKLRKVAEENLAEVEILIADSDDEVALDNLTLRAKVILSTAGPFHRYGSKLVASCVKNNTHYVDITGENFWVKGLIENHHEEAARKGIRIIPSCGFDSIPSDLGAFFAAKSLGKPIKRIESFHSYEGGASGGTLETMFSMGELDLGDDLTNPFLLNPEDSYSNEQKQLSGDRVGISKKPEIKAWSGPFIMATANTRVVRRSEALLALRQESYGSNFTYQEHAYHKSWLSAVSSLLLTGLSVLVLLSPLKRLVKPFLPKPGEGPSEAVQENGWFDCKFIAESEDGTKSVFNMHGKGDPGYKVTSKLVSECALCLIEDIEELPGGRGYGGVLTSASGLGHSLISRLTKAGIDFKGPL</sequence>
<dbReference type="InterPro" id="IPR005097">
    <property type="entry name" value="Sacchrp_dh_NADP-bd"/>
</dbReference>
<dbReference type="AlphaFoldDB" id="A0A520MTE0"/>
<organism evidence="2 3">
    <name type="scientific">SAR86 cluster bacterium</name>
    <dbReference type="NCBI Taxonomy" id="2030880"/>
    <lineage>
        <taxon>Bacteria</taxon>
        <taxon>Pseudomonadati</taxon>
        <taxon>Pseudomonadota</taxon>
        <taxon>Gammaproteobacteria</taxon>
        <taxon>SAR86 cluster</taxon>
    </lineage>
</organism>
<dbReference type="InterPro" id="IPR036291">
    <property type="entry name" value="NAD(P)-bd_dom_sf"/>
</dbReference>
<dbReference type="SUPFAM" id="SSF51735">
    <property type="entry name" value="NAD(P)-binding Rossmann-fold domains"/>
    <property type="match status" value="1"/>
</dbReference>
<evidence type="ECO:0000313" key="2">
    <source>
        <dbReference type="EMBL" id="RZO24490.1"/>
    </source>
</evidence>
<evidence type="ECO:0000259" key="1">
    <source>
        <dbReference type="Pfam" id="PF03435"/>
    </source>
</evidence>
<dbReference type="Pfam" id="PF03435">
    <property type="entry name" value="Sacchrp_dh_NADP"/>
    <property type="match status" value="1"/>
</dbReference>
<gene>
    <name evidence="2" type="ORF">EVA98_01190</name>
</gene>
<dbReference type="PANTHER" id="PTHR12286:SF5">
    <property type="entry name" value="SACCHAROPINE DEHYDROGENASE-LIKE OXIDOREDUCTASE"/>
    <property type="match status" value="1"/>
</dbReference>
<accession>A0A520MTE0</accession>
<dbReference type="EMBL" id="SHBK01000009">
    <property type="protein sequence ID" value="RZO24490.1"/>
    <property type="molecule type" value="Genomic_DNA"/>
</dbReference>
<feature type="domain" description="Saccharopine dehydrogenase NADP binding" evidence="1">
    <location>
        <begin position="39"/>
        <end position="163"/>
    </location>
</feature>
<evidence type="ECO:0000313" key="3">
    <source>
        <dbReference type="Proteomes" id="UP000316449"/>
    </source>
</evidence>
<dbReference type="InterPro" id="IPR051276">
    <property type="entry name" value="Saccharopine_DH-like_oxidrdct"/>
</dbReference>
<comment type="caution">
    <text evidence="2">The sequence shown here is derived from an EMBL/GenBank/DDBJ whole genome shotgun (WGS) entry which is preliminary data.</text>
</comment>